<protein>
    <submittedName>
        <fullName evidence="1">9347_t:CDS:1</fullName>
    </submittedName>
</protein>
<proteinExistence type="predicted"/>
<dbReference type="Proteomes" id="UP000789901">
    <property type="component" value="Unassembled WGS sequence"/>
</dbReference>
<evidence type="ECO:0000313" key="1">
    <source>
        <dbReference type="EMBL" id="CAG8499688.1"/>
    </source>
</evidence>
<evidence type="ECO:0000313" key="2">
    <source>
        <dbReference type="Proteomes" id="UP000789901"/>
    </source>
</evidence>
<organism evidence="1 2">
    <name type="scientific">Gigaspora margarita</name>
    <dbReference type="NCBI Taxonomy" id="4874"/>
    <lineage>
        <taxon>Eukaryota</taxon>
        <taxon>Fungi</taxon>
        <taxon>Fungi incertae sedis</taxon>
        <taxon>Mucoromycota</taxon>
        <taxon>Glomeromycotina</taxon>
        <taxon>Glomeromycetes</taxon>
        <taxon>Diversisporales</taxon>
        <taxon>Gigasporaceae</taxon>
        <taxon>Gigaspora</taxon>
    </lineage>
</organism>
<reference evidence="1 2" key="1">
    <citation type="submission" date="2021-06" db="EMBL/GenBank/DDBJ databases">
        <authorList>
            <person name="Kallberg Y."/>
            <person name="Tangrot J."/>
            <person name="Rosling A."/>
        </authorList>
    </citation>
    <scope>NUCLEOTIDE SEQUENCE [LARGE SCALE GENOMIC DNA]</scope>
    <source>
        <strain evidence="1 2">120-4 pot B 10/14</strain>
    </source>
</reference>
<keyword evidence="2" id="KW-1185">Reference proteome</keyword>
<accession>A0ABM8W1C4</accession>
<gene>
    <name evidence="1" type="ORF">GMARGA_LOCUS2137</name>
</gene>
<sequence length="98" mass="11233">MKSLLYMEDMQRKQMLLRLNVAQSIGFTPDTNLLSNDIYILDIQNYAWVIAIPANQSSEYNILQFAIGKRGEAFQDCTTKLSKMSGSIEQDFRFASKN</sequence>
<name>A0ABM8W1C4_GIGMA</name>
<dbReference type="EMBL" id="CAJVQB010000643">
    <property type="protein sequence ID" value="CAG8499688.1"/>
    <property type="molecule type" value="Genomic_DNA"/>
</dbReference>
<comment type="caution">
    <text evidence="1">The sequence shown here is derived from an EMBL/GenBank/DDBJ whole genome shotgun (WGS) entry which is preliminary data.</text>
</comment>